<evidence type="ECO:0000256" key="2">
    <source>
        <dbReference type="ARBA" id="ARBA00034247"/>
    </source>
</evidence>
<dbReference type="SUPFAM" id="SSF55073">
    <property type="entry name" value="Nucleotide cyclase"/>
    <property type="match status" value="1"/>
</dbReference>
<dbReference type="GO" id="GO:0043709">
    <property type="term" value="P:cell adhesion involved in single-species biofilm formation"/>
    <property type="evidence" value="ECO:0007669"/>
    <property type="project" value="TreeGrafter"/>
</dbReference>
<dbReference type="CDD" id="cd01949">
    <property type="entry name" value="GGDEF"/>
    <property type="match status" value="1"/>
</dbReference>
<keyword evidence="6" id="KW-1185">Reference proteome</keyword>
<dbReference type="AlphaFoldDB" id="A0A2V1K3R1"/>
<feature type="transmembrane region" description="Helical" evidence="3">
    <location>
        <begin position="25"/>
        <end position="45"/>
    </location>
</feature>
<keyword evidence="3" id="KW-0812">Transmembrane</keyword>
<organism evidence="5 6">
    <name type="scientific">Corticimicrobacter populi</name>
    <dbReference type="NCBI Taxonomy" id="2175229"/>
    <lineage>
        <taxon>Bacteria</taxon>
        <taxon>Pseudomonadati</taxon>
        <taxon>Pseudomonadota</taxon>
        <taxon>Betaproteobacteria</taxon>
        <taxon>Burkholderiales</taxon>
        <taxon>Alcaligenaceae</taxon>
        <taxon>Corticimicrobacter</taxon>
    </lineage>
</organism>
<dbReference type="EMBL" id="QETA01000003">
    <property type="protein sequence ID" value="PWF23078.1"/>
    <property type="molecule type" value="Genomic_DNA"/>
</dbReference>
<comment type="caution">
    <text evidence="5">The sequence shown here is derived from an EMBL/GenBank/DDBJ whole genome shotgun (WGS) entry which is preliminary data.</text>
</comment>
<dbReference type="Proteomes" id="UP000245212">
    <property type="component" value="Unassembled WGS sequence"/>
</dbReference>
<keyword evidence="3" id="KW-0472">Membrane</keyword>
<evidence type="ECO:0000259" key="4">
    <source>
        <dbReference type="PROSITE" id="PS50887"/>
    </source>
</evidence>
<evidence type="ECO:0000256" key="1">
    <source>
        <dbReference type="ARBA" id="ARBA00012528"/>
    </source>
</evidence>
<feature type="domain" description="GGDEF" evidence="4">
    <location>
        <begin position="225"/>
        <end position="355"/>
    </location>
</feature>
<feature type="transmembrane region" description="Helical" evidence="3">
    <location>
        <begin position="127"/>
        <end position="150"/>
    </location>
</feature>
<dbReference type="PROSITE" id="PS50887">
    <property type="entry name" value="GGDEF"/>
    <property type="match status" value="1"/>
</dbReference>
<reference evidence="6" key="1">
    <citation type="submission" date="2018-05" db="EMBL/GenBank/DDBJ databases">
        <authorList>
            <person name="Li Y."/>
        </authorList>
    </citation>
    <scope>NUCLEOTIDE SEQUENCE [LARGE SCALE GENOMIC DNA]</scope>
    <source>
        <strain evidence="6">3d-2-2</strain>
    </source>
</reference>
<dbReference type="InterPro" id="IPR000160">
    <property type="entry name" value="GGDEF_dom"/>
</dbReference>
<feature type="transmembrane region" description="Helical" evidence="3">
    <location>
        <begin position="93"/>
        <end position="115"/>
    </location>
</feature>
<keyword evidence="3" id="KW-1133">Transmembrane helix</keyword>
<dbReference type="InterPro" id="IPR007894">
    <property type="entry name" value="MASE2"/>
</dbReference>
<feature type="transmembrane region" description="Helical" evidence="3">
    <location>
        <begin position="156"/>
        <end position="176"/>
    </location>
</feature>
<evidence type="ECO:0000256" key="3">
    <source>
        <dbReference type="SAM" id="Phobius"/>
    </source>
</evidence>
<dbReference type="Pfam" id="PF00990">
    <property type="entry name" value="GGDEF"/>
    <property type="match status" value="1"/>
</dbReference>
<dbReference type="EC" id="2.7.7.65" evidence="1"/>
<comment type="catalytic activity">
    <reaction evidence="2">
        <text>2 GTP = 3',3'-c-di-GMP + 2 diphosphate</text>
        <dbReference type="Rhea" id="RHEA:24898"/>
        <dbReference type="ChEBI" id="CHEBI:33019"/>
        <dbReference type="ChEBI" id="CHEBI:37565"/>
        <dbReference type="ChEBI" id="CHEBI:58805"/>
        <dbReference type="EC" id="2.7.7.65"/>
    </reaction>
</comment>
<dbReference type="RefSeq" id="WP_109061692.1">
    <property type="nucleotide sequence ID" value="NZ_QETA01000003.1"/>
</dbReference>
<dbReference type="InterPro" id="IPR050469">
    <property type="entry name" value="Diguanylate_Cyclase"/>
</dbReference>
<evidence type="ECO:0000313" key="5">
    <source>
        <dbReference type="EMBL" id="PWF23078.1"/>
    </source>
</evidence>
<gene>
    <name evidence="5" type="ORF">DD235_08745</name>
</gene>
<dbReference type="SMART" id="SM00267">
    <property type="entry name" value="GGDEF"/>
    <property type="match status" value="1"/>
</dbReference>
<dbReference type="InterPro" id="IPR029787">
    <property type="entry name" value="Nucleotide_cyclase"/>
</dbReference>
<dbReference type="GO" id="GO:1902201">
    <property type="term" value="P:negative regulation of bacterial-type flagellum-dependent cell motility"/>
    <property type="evidence" value="ECO:0007669"/>
    <property type="project" value="TreeGrafter"/>
</dbReference>
<dbReference type="NCBIfam" id="TIGR00254">
    <property type="entry name" value="GGDEF"/>
    <property type="match status" value="1"/>
</dbReference>
<sequence>MSSPPPLIATPHDNRARSLSFVNRIYRMRIVGTGLYMLPIASVLMEQVQPPAWIWAALIINGLIWPHIAWWLARRAEQPLRQEFGNLIADTALAGAWIALMHVSLVPTIIIVSILSADRIAAGGLRLLKKTLIAIVAGFVLTWTCLGYPFQPESSLRTIAACFPFLFIYGVSLSYVTHQLARQIARQNRELERLSRLDPALGLPNRRYFEDRAQHAMSLLKRTGQHASLLLIDVDHFKSINDRYGHAVGDAVLQAVASTLARAVRDIDLAARYGGDEFAVLLAATEAKSALEIGERVRQQVEKLTFEGNPELRCSISLGSAQLQPSHSMLRDWIADADSAMYQAKQRGRNQAMSV</sequence>
<dbReference type="GO" id="GO:0005886">
    <property type="term" value="C:plasma membrane"/>
    <property type="evidence" value="ECO:0007669"/>
    <property type="project" value="TreeGrafter"/>
</dbReference>
<name>A0A2V1K3R1_9BURK</name>
<dbReference type="Pfam" id="PF05230">
    <property type="entry name" value="MASE2"/>
    <property type="match status" value="1"/>
</dbReference>
<dbReference type="PANTHER" id="PTHR45138">
    <property type="entry name" value="REGULATORY COMPONENTS OF SENSORY TRANSDUCTION SYSTEM"/>
    <property type="match status" value="1"/>
</dbReference>
<dbReference type="PANTHER" id="PTHR45138:SF9">
    <property type="entry name" value="DIGUANYLATE CYCLASE DGCM-RELATED"/>
    <property type="match status" value="1"/>
</dbReference>
<feature type="transmembrane region" description="Helical" evidence="3">
    <location>
        <begin position="52"/>
        <end position="73"/>
    </location>
</feature>
<accession>A0A2V1K3R1</accession>
<dbReference type="GO" id="GO:0052621">
    <property type="term" value="F:diguanylate cyclase activity"/>
    <property type="evidence" value="ECO:0007669"/>
    <property type="project" value="UniProtKB-EC"/>
</dbReference>
<protein>
    <recommendedName>
        <fullName evidence="1">diguanylate cyclase</fullName>
        <ecNumber evidence="1">2.7.7.65</ecNumber>
    </recommendedName>
</protein>
<dbReference type="Gene3D" id="3.30.70.270">
    <property type="match status" value="1"/>
</dbReference>
<dbReference type="FunFam" id="3.30.70.270:FF:000001">
    <property type="entry name" value="Diguanylate cyclase domain protein"/>
    <property type="match status" value="1"/>
</dbReference>
<proteinExistence type="predicted"/>
<dbReference type="InterPro" id="IPR043128">
    <property type="entry name" value="Rev_trsase/Diguanyl_cyclase"/>
</dbReference>
<evidence type="ECO:0000313" key="6">
    <source>
        <dbReference type="Proteomes" id="UP000245212"/>
    </source>
</evidence>